<dbReference type="PANTHER" id="PTHR11604:SF0">
    <property type="entry name" value="PROFILIN"/>
    <property type="match status" value="1"/>
</dbReference>
<keyword evidence="7" id="KW-0206">Cytoskeleton</keyword>
<comment type="subunit">
    <text evidence="3">Occurs in many kinds of cells as a complex with monomeric actin in a 1:1 ratio.</text>
</comment>
<dbReference type="EMBL" id="JAWZYT010004212">
    <property type="protein sequence ID" value="KAK4294733.1"/>
    <property type="molecule type" value="Genomic_DNA"/>
</dbReference>
<dbReference type="PRINTS" id="PR01640">
    <property type="entry name" value="PROFILINPLNT"/>
</dbReference>
<dbReference type="SMART" id="SM00392">
    <property type="entry name" value="PROF"/>
    <property type="match status" value="1"/>
</dbReference>
<evidence type="ECO:0000256" key="1">
    <source>
        <dbReference type="ARBA" id="ARBA00004245"/>
    </source>
</evidence>
<protein>
    <recommendedName>
        <fullName evidence="4 8">Profilin</fullName>
    </recommendedName>
</protein>
<dbReference type="GO" id="GO:0005856">
    <property type="term" value="C:cytoskeleton"/>
    <property type="evidence" value="ECO:0007669"/>
    <property type="project" value="UniProtKB-SubCell"/>
</dbReference>
<dbReference type="Proteomes" id="UP001292094">
    <property type="component" value="Unassembled WGS sequence"/>
</dbReference>
<comment type="similarity">
    <text evidence="2 8">Belongs to the profilin family.</text>
</comment>
<keyword evidence="10" id="KW-1185">Reference proteome</keyword>
<keyword evidence="5" id="KW-0963">Cytoplasm</keyword>
<evidence type="ECO:0000256" key="3">
    <source>
        <dbReference type="ARBA" id="ARBA00011583"/>
    </source>
</evidence>
<comment type="caution">
    <text evidence="9">The sequence shown here is derived from an EMBL/GenBank/DDBJ whole genome shotgun (WGS) entry which is preliminary data.</text>
</comment>
<dbReference type="Gene3D" id="3.30.450.30">
    <property type="entry name" value="Dynein light chain 2a, cytoplasmic"/>
    <property type="match status" value="1"/>
</dbReference>
<dbReference type="CDD" id="cd00148">
    <property type="entry name" value="PROF"/>
    <property type="match status" value="1"/>
</dbReference>
<gene>
    <name evidence="9" type="ORF">Pmani_032664</name>
</gene>
<dbReference type="PRINTS" id="PR00392">
    <property type="entry name" value="PROFILIN"/>
</dbReference>
<dbReference type="InterPro" id="IPR048278">
    <property type="entry name" value="PFN"/>
</dbReference>
<name>A0AAE1NRE3_9EUCA</name>
<keyword evidence="6 8" id="KW-0009">Actin-binding</keyword>
<accession>A0AAE1NRE3</accession>
<proteinExistence type="inferred from homology"/>
<dbReference type="GO" id="GO:0003785">
    <property type="term" value="F:actin monomer binding"/>
    <property type="evidence" value="ECO:0007669"/>
    <property type="project" value="TreeGrafter"/>
</dbReference>
<sequence length="144" mass="15569">MITQTLSIYLHSHYSYKAKMSWTAYIENLEKSGGVTKAAIMGHDGSCWASSAGFTIQPAEVQALLKGFASADALQSSGLYVAGEKYFFIGSSDSFIRGKKGQNGIHASKTTQAIIIGYYDDSIQPGVCTSEVEKVADYLKGQNY</sequence>
<dbReference type="InterPro" id="IPR005455">
    <property type="entry name" value="PFN_euk"/>
</dbReference>
<dbReference type="PANTHER" id="PTHR11604">
    <property type="entry name" value="PROFILIN"/>
    <property type="match status" value="1"/>
</dbReference>
<dbReference type="GO" id="GO:0005938">
    <property type="term" value="C:cell cortex"/>
    <property type="evidence" value="ECO:0007669"/>
    <property type="project" value="TreeGrafter"/>
</dbReference>
<evidence type="ECO:0000313" key="10">
    <source>
        <dbReference type="Proteomes" id="UP001292094"/>
    </source>
</evidence>
<evidence type="ECO:0000256" key="6">
    <source>
        <dbReference type="ARBA" id="ARBA00023203"/>
    </source>
</evidence>
<organism evidence="9 10">
    <name type="scientific">Petrolisthes manimaculis</name>
    <dbReference type="NCBI Taxonomy" id="1843537"/>
    <lineage>
        <taxon>Eukaryota</taxon>
        <taxon>Metazoa</taxon>
        <taxon>Ecdysozoa</taxon>
        <taxon>Arthropoda</taxon>
        <taxon>Crustacea</taxon>
        <taxon>Multicrustacea</taxon>
        <taxon>Malacostraca</taxon>
        <taxon>Eumalacostraca</taxon>
        <taxon>Eucarida</taxon>
        <taxon>Decapoda</taxon>
        <taxon>Pleocyemata</taxon>
        <taxon>Anomura</taxon>
        <taxon>Galatheoidea</taxon>
        <taxon>Porcellanidae</taxon>
        <taxon>Petrolisthes</taxon>
    </lineage>
</organism>
<reference evidence="9" key="1">
    <citation type="submission" date="2023-11" db="EMBL/GenBank/DDBJ databases">
        <title>Genome assemblies of two species of porcelain crab, Petrolisthes cinctipes and Petrolisthes manimaculis (Anomura: Porcellanidae).</title>
        <authorList>
            <person name="Angst P."/>
        </authorList>
    </citation>
    <scope>NUCLEOTIDE SEQUENCE</scope>
    <source>
        <strain evidence="9">PB745_02</strain>
        <tissue evidence="9">Gill</tissue>
    </source>
</reference>
<evidence type="ECO:0000256" key="7">
    <source>
        <dbReference type="ARBA" id="ARBA00023212"/>
    </source>
</evidence>
<evidence type="ECO:0000313" key="9">
    <source>
        <dbReference type="EMBL" id="KAK4294733.1"/>
    </source>
</evidence>
<evidence type="ECO:0000256" key="5">
    <source>
        <dbReference type="ARBA" id="ARBA00022490"/>
    </source>
</evidence>
<dbReference type="AlphaFoldDB" id="A0AAE1NRE3"/>
<comment type="subcellular location">
    <subcellularLocation>
        <location evidence="1">Cytoplasm</location>
        <location evidence="1">Cytoskeleton</location>
    </subcellularLocation>
</comment>
<dbReference type="Pfam" id="PF00235">
    <property type="entry name" value="Profilin"/>
    <property type="match status" value="1"/>
</dbReference>
<dbReference type="SUPFAM" id="SSF55770">
    <property type="entry name" value="Profilin (actin-binding protein)"/>
    <property type="match status" value="1"/>
</dbReference>
<dbReference type="InterPro" id="IPR036140">
    <property type="entry name" value="PFN_sf"/>
</dbReference>
<evidence type="ECO:0000256" key="2">
    <source>
        <dbReference type="ARBA" id="ARBA00010058"/>
    </source>
</evidence>
<dbReference type="FunFam" id="3.30.450.30:FF:000001">
    <property type="entry name" value="Profilin"/>
    <property type="match status" value="1"/>
</dbReference>
<evidence type="ECO:0000256" key="4">
    <source>
        <dbReference type="ARBA" id="ARBA00013422"/>
    </source>
</evidence>
<evidence type="ECO:0000256" key="8">
    <source>
        <dbReference type="RuleBase" id="RU003909"/>
    </source>
</evidence>